<protein>
    <submittedName>
        <fullName evidence="1">Uncharacterized protein</fullName>
    </submittedName>
</protein>
<dbReference type="RefSeq" id="WP_043872993.1">
    <property type="nucleotide sequence ID" value="NZ_CCVW01000001.1"/>
</dbReference>
<dbReference type="AlphaFoldDB" id="A0A078KXI1"/>
<sequence>MKRKHEEDNNGRNLRPYVGGGSVVQAAVVSTADLNLFALKANVGVKMKKFGDELAWNSKVSDSLRVYPVPESIKKAWSGFFNKAQLPAEEAKAPESTPRQLR</sequence>
<dbReference type="Proteomes" id="UP000044071">
    <property type="component" value="Unassembled WGS sequence"/>
</dbReference>
<dbReference type="EMBL" id="CCSB01000001">
    <property type="protein sequence ID" value="CDZ76464.1"/>
    <property type="molecule type" value="Genomic_DNA"/>
</dbReference>
<gene>
    <name evidence="1" type="ORF">BN59_00733</name>
</gene>
<organism evidence="1 2">
    <name type="scientific">Legionella massiliensis</name>
    <dbReference type="NCBI Taxonomy" id="1034943"/>
    <lineage>
        <taxon>Bacteria</taxon>
        <taxon>Pseudomonadati</taxon>
        <taxon>Pseudomonadota</taxon>
        <taxon>Gammaproteobacteria</taxon>
        <taxon>Legionellales</taxon>
        <taxon>Legionellaceae</taxon>
        <taxon>Legionella</taxon>
    </lineage>
</organism>
<reference evidence="1 2" key="1">
    <citation type="submission" date="2014-06" db="EMBL/GenBank/DDBJ databases">
        <authorList>
            <person name="Urmite Genomes Urmite Genomes"/>
        </authorList>
    </citation>
    <scope>NUCLEOTIDE SEQUENCE [LARGE SCALE GENOMIC DNA]</scope>
</reference>
<evidence type="ECO:0000313" key="1">
    <source>
        <dbReference type="EMBL" id="CDZ76464.1"/>
    </source>
</evidence>
<keyword evidence="2" id="KW-1185">Reference proteome</keyword>
<dbReference type="STRING" id="1034943.BN59_00733"/>
<evidence type="ECO:0000313" key="2">
    <source>
        <dbReference type="Proteomes" id="UP000044071"/>
    </source>
</evidence>
<accession>A0A078KXI1</accession>
<name>A0A078KXI1_9GAMM</name>
<proteinExistence type="predicted"/>